<organism evidence="4 5">
    <name type="scientific">Aphanomyces stellatus</name>
    <dbReference type="NCBI Taxonomy" id="120398"/>
    <lineage>
        <taxon>Eukaryota</taxon>
        <taxon>Sar</taxon>
        <taxon>Stramenopiles</taxon>
        <taxon>Oomycota</taxon>
        <taxon>Saprolegniomycetes</taxon>
        <taxon>Saprolegniales</taxon>
        <taxon>Verrucalvaceae</taxon>
        <taxon>Aphanomyces</taxon>
    </lineage>
</organism>
<dbReference type="Pfam" id="PF14712">
    <property type="entry name" value="Snapin_Pallidin"/>
    <property type="match status" value="1"/>
</dbReference>
<dbReference type="EMBL" id="VJMH01000009">
    <property type="protein sequence ID" value="KAF0720566.1"/>
    <property type="molecule type" value="Genomic_DNA"/>
</dbReference>
<reference evidence="4 5" key="1">
    <citation type="submission" date="2019-03" db="EMBL/GenBank/DDBJ databases">
        <authorList>
            <person name="Gaulin E."/>
            <person name="Dumas B."/>
        </authorList>
    </citation>
    <scope>NUCLEOTIDE SEQUENCE [LARGE SCALE GENOMIC DNA]</scope>
    <source>
        <strain evidence="4">CBS 568.67</strain>
    </source>
</reference>
<evidence type="ECO:0000313" key="4">
    <source>
        <dbReference type="EMBL" id="VFT77432.1"/>
    </source>
</evidence>
<evidence type="ECO:0000313" key="3">
    <source>
        <dbReference type="EMBL" id="KAF0720566.1"/>
    </source>
</evidence>
<gene>
    <name evidence="4" type="primary">Aste57867_206</name>
    <name evidence="3" type="ORF">As57867_000206</name>
    <name evidence="4" type="ORF">ASTE57867_206</name>
</gene>
<evidence type="ECO:0000256" key="2">
    <source>
        <dbReference type="SAM" id="MobiDB-lite"/>
    </source>
</evidence>
<dbReference type="GO" id="GO:0031083">
    <property type="term" value="C:BLOC-1 complex"/>
    <property type="evidence" value="ECO:0007669"/>
    <property type="project" value="TreeGrafter"/>
</dbReference>
<feature type="coiled-coil region" evidence="1">
    <location>
        <begin position="182"/>
        <end position="209"/>
    </location>
</feature>
<reference evidence="3" key="2">
    <citation type="submission" date="2019-06" db="EMBL/GenBank/DDBJ databases">
        <title>Genomics analysis of Aphanomyces spp. identifies a new class of oomycete effector associated with host adaptation.</title>
        <authorList>
            <person name="Gaulin E."/>
        </authorList>
    </citation>
    <scope>NUCLEOTIDE SEQUENCE</scope>
    <source>
        <strain evidence="3">CBS 578.67</strain>
    </source>
</reference>
<dbReference type="EMBL" id="CAADRA010000009">
    <property type="protein sequence ID" value="VFT77432.1"/>
    <property type="molecule type" value="Genomic_DNA"/>
</dbReference>
<evidence type="ECO:0000313" key="5">
    <source>
        <dbReference type="Proteomes" id="UP000332933"/>
    </source>
</evidence>
<feature type="region of interest" description="Disordered" evidence="2">
    <location>
        <begin position="1"/>
        <end position="53"/>
    </location>
</feature>
<dbReference type="OrthoDB" id="79125at2759"/>
<keyword evidence="1" id="KW-0175">Coiled coil</keyword>
<dbReference type="GO" id="GO:0030133">
    <property type="term" value="C:transport vesicle"/>
    <property type="evidence" value="ECO:0007669"/>
    <property type="project" value="TreeGrafter"/>
</dbReference>
<dbReference type="AlphaFoldDB" id="A0A485K381"/>
<dbReference type="PANTHER" id="PTHR31328">
    <property type="entry name" value="BIOGENESIS OF LYSOSOME-RELATED ORGANELLES COMPLEX 1 SUBUNIT 6"/>
    <property type="match status" value="1"/>
</dbReference>
<dbReference type="InterPro" id="IPR028119">
    <property type="entry name" value="Snapin/Pallidin/Snn1"/>
</dbReference>
<keyword evidence="5" id="KW-1185">Reference proteome</keyword>
<feature type="compositionally biased region" description="Polar residues" evidence="2">
    <location>
        <begin position="37"/>
        <end position="53"/>
    </location>
</feature>
<dbReference type="PANTHER" id="PTHR31328:SF2">
    <property type="entry name" value="BIOGENESIS OF LYSOSOME-RELATED ORGANELLES COMPLEX 1 SUBUNIT 6"/>
    <property type="match status" value="1"/>
</dbReference>
<protein>
    <submittedName>
        <fullName evidence="4">Aste57867_206 protein</fullName>
    </submittedName>
</protein>
<name>A0A485K381_9STRA</name>
<dbReference type="Proteomes" id="UP000332933">
    <property type="component" value="Unassembled WGS sequence"/>
</dbReference>
<proteinExistence type="predicted"/>
<accession>A0A485K381</accession>
<sequence>MAAKQGKVFSGEDDESDEEEEEYEPSWVTPAPKSEPPLSSSSTVFVTAPSSMKSVDESVAVEADPDAAVDEGLDAVAPAATIEPVVVVPAPVSPPPEPEDMWTAALKGEWSEADGKRKMSLAASSHLEHVLEGTMLQIAELAESQEHLLSLVMDRNVRLLSNPELAKIEQTMAQIPAYFQKVVQLKLKMNDITTNLEKLKRNADYLQVEAQSRALAKEEKKDKMSQWNKLLFAKPSSDLSAKMESNPSQ</sequence>
<feature type="compositionally biased region" description="Acidic residues" evidence="2">
    <location>
        <begin position="11"/>
        <end position="24"/>
    </location>
</feature>
<evidence type="ECO:0000256" key="1">
    <source>
        <dbReference type="SAM" id="Coils"/>
    </source>
</evidence>